<protein>
    <submittedName>
        <fullName evidence="2">Uncharacterized protein</fullName>
    </submittedName>
</protein>
<reference evidence="2" key="1">
    <citation type="submission" date="2020-03" db="EMBL/GenBank/DDBJ databases">
        <authorList>
            <person name="Weist P."/>
        </authorList>
    </citation>
    <scope>NUCLEOTIDE SEQUENCE</scope>
</reference>
<proteinExistence type="predicted"/>
<dbReference type="Proteomes" id="UP001153269">
    <property type="component" value="Unassembled WGS sequence"/>
</dbReference>
<accession>A0A9N7U635</accession>
<feature type="region of interest" description="Disordered" evidence="1">
    <location>
        <begin position="1"/>
        <end position="45"/>
    </location>
</feature>
<feature type="compositionally biased region" description="Acidic residues" evidence="1">
    <location>
        <begin position="1"/>
        <end position="16"/>
    </location>
</feature>
<comment type="caution">
    <text evidence="2">The sequence shown here is derived from an EMBL/GenBank/DDBJ whole genome shotgun (WGS) entry which is preliminary data.</text>
</comment>
<feature type="region of interest" description="Disordered" evidence="1">
    <location>
        <begin position="111"/>
        <end position="132"/>
    </location>
</feature>
<organism evidence="2 3">
    <name type="scientific">Pleuronectes platessa</name>
    <name type="common">European plaice</name>
    <dbReference type="NCBI Taxonomy" id="8262"/>
    <lineage>
        <taxon>Eukaryota</taxon>
        <taxon>Metazoa</taxon>
        <taxon>Chordata</taxon>
        <taxon>Craniata</taxon>
        <taxon>Vertebrata</taxon>
        <taxon>Euteleostomi</taxon>
        <taxon>Actinopterygii</taxon>
        <taxon>Neopterygii</taxon>
        <taxon>Teleostei</taxon>
        <taxon>Neoteleostei</taxon>
        <taxon>Acanthomorphata</taxon>
        <taxon>Carangaria</taxon>
        <taxon>Pleuronectiformes</taxon>
        <taxon>Pleuronectoidei</taxon>
        <taxon>Pleuronectidae</taxon>
        <taxon>Pleuronectes</taxon>
    </lineage>
</organism>
<sequence length="132" mass="14139">MTDTDENPPEACELEIDQSAGGLNITPPLPPSNNDWHLAPKDGEGHISSSSSPWVVWLSAYLHLSAGASFSLHPSPSSLSRCWPAADVEEGKPLEQRVTLRLTHWASTRNLSGFTPGGAVAQQPPGQENKDC</sequence>
<evidence type="ECO:0000256" key="1">
    <source>
        <dbReference type="SAM" id="MobiDB-lite"/>
    </source>
</evidence>
<evidence type="ECO:0000313" key="2">
    <source>
        <dbReference type="EMBL" id="CAB1425110.1"/>
    </source>
</evidence>
<name>A0A9N7U635_PLEPL</name>
<keyword evidence="3" id="KW-1185">Reference proteome</keyword>
<gene>
    <name evidence="2" type="ORF">PLEPLA_LOCUS13040</name>
</gene>
<dbReference type="AlphaFoldDB" id="A0A9N7U635"/>
<dbReference type="EMBL" id="CADEAL010000779">
    <property type="protein sequence ID" value="CAB1425110.1"/>
    <property type="molecule type" value="Genomic_DNA"/>
</dbReference>
<evidence type="ECO:0000313" key="3">
    <source>
        <dbReference type="Proteomes" id="UP001153269"/>
    </source>
</evidence>